<evidence type="ECO:0000259" key="3">
    <source>
        <dbReference type="Pfam" id="PF19413"/>
    </source>
</evidence>
<sequence length="487" mass="51708">MFFLLSAQAEPPTPPAMSAPAATYDQQYQRARELARAGDIPGAIDIYSQLLAASPRNADARLGRGLAYARLEAWALAEADLLGATEAAPNYADAWSALADMYRWSGRPTMAIAAYDRLAELRPNGPDVYLTRARAQMQVGLPARARADLDKARTLGADKARLDAIESELAATQSTTTGSPAAGGQGAATTTAVGSGQGSAPGVPAAGGLTASNAATSSTAAPSAAPVRADVQPVPVAPSPAPGSLSAIRSGAQEALASDGYRWAATLGASVTDTDRFDEKWNDQTASVRHYWDGGSLAFEALRAHRFGRADHAWALDAYTQLWPRSYANIRYQRGPTADLFPHTSWRAEVWQGFGNGWEASLSEDQLNFASTVKIHGVSIARYIGNFYLLLRHTQIHTATSTGSGNRLLARYYDQGDADNYFELAVNSGRSDDALSLVGGQTHSGGASAAIVRYLTRDWGVKAGLSYSRATGEGHERSLSAALTRRW</sequence>
<dbReference type="SMART" id="SM00028">
    <property type="entry name" value="TPR"/>
    <property type="match status" value="4"/>
</dbReference>
<dbReference type="PANTHER" id="PTHR44749">
    <property type="entry name" value="SUPPRESSOR OF RPS4-RLD 1"/>
    <property type="match status" value="1"/>
</dbReference>
<evidence type="ECO:0000256" key="2">
    <source>
        <dbReference type="SAM" id="MobiDB-lite"/>
    </source>
</evidence>
<dbReference type="SUPFAM" id="SSF48452">
    <property type="entry name" value="TPR-like"/>
    <property type="match status" value="1"/>
</dbReference>
<dbReference type="OrthoDB" id="8741349at2"/>
<dbReference type="GO" id="GO:0045892">
    <property type="term" value="P:negative regulation of DNA-templated transcription"/>
    <property type="evidence" value="ECO:0007669"/>
    <property type="project" value="InterPro"/>
</dbReference>
<organism evidence="4 5">
    <name type="scientific">Zemynaea arenosa</name>
    <dbReference type="NCBI Taxonomy" id="2561931"/>
    <lineage>
        <taxon>Bacteria</taxon>
        <taxon>Pseudomonadati</taxon>
        <taxon>Pseudomonadota</taxon>
        <taxon>Betaproteobacteria</taxon>
        <taxon>Burkholderiales</taxon>
        <taxon>Oxalobacteraceae</taxon>
        <taxon>Telluria group</taxon>
        <taxon>Zemynaea</taxon>
    </lineage>
</organism>
<feature type="repeat" description="TPR" evidence="1">
    <location>
        <begin position="92"/>
        <end position="125"/>
    </location>
</feature>
<keyword evidence="5" id="KW-1185">Reference proteome</keyword>
<dbReference type="PROSITE" id="PS50005">
    <property type="entry name" value="TPR"/>
    <property type="match status" value="1"/>
</dbReference>
<dbReference type="InterPro" id="IPR011990">
    <property type="entry name" value="TPR-like_helical_dom_sf"/>
</dbReference>
<feature type="domain" description="YaiO beta-barrel" evidence="3">
    <location>
        <begin position="272"/>
        <end position="433"/>
    </location>
</feature>
<reference evidence="4 5" key="1">
    <citation type="submission" date="2019-03" db="EMBL/GenBank/DDBJ databases">
        <title>Draft Genome Sequence of Massilia arenosa sp. nov., a Novel Massilia Species Isolated from a Sandy-loam Maize Soil.</title>
        <authorList>
            <person name="Raths R."/>
            <person name="Peta V."/>
            <person name="Bucking H."/>
        </authorList>
    </citation>
    <scope>NUCLEOTIDE SEQUENCE [LARGE SCALE GENOMIC DNA]</scope>
    <source>
        <strain evidence="4 5">MC02</strain>
    </source>
</reference>
<dbReference type="NCBIfam" id="TIGR04390">
    <property type="entry name" value="OMP_YaiO_dom"/>
    <property type="match status" value="1"/>
</dbReference>
<accession>A0A4Y9ST94</accession>
<feature type="region of interest" description="Disordered" evidence="2">
    <location>
        <begin position="171"/>
        <end position="205"/>
    </location>
</feature>
<protein>
    <submittedName>
        <fullName evidence="4">YaiO family outer membrane beta-barrel protein</fullName>
    </submittedName>
</protein>
<dbReference type="EMBL" id="SPVF01000013">
    <property type="protein sequence ID" value="TFW29841.1"/>
    <property type="molecule type" value="Genomic_DNA"/>
</dbReference>
<evidence type="ECO:0000313" key="5">
    <source>
        <dbReference type="Proteomes" id="UP000298438"/>
    </source>
</evidence>
<dbReference type="InterPro" id="IPR030887">
    <property type="entry name" value="Beta-barrel_YaiO"/>
</dbReference>
<dbReference type="Pfam" id="PF19413">
    <property type="entry name" value="YaiO"/>
    <property type="match status" value="1"/>
</dbReference>
<comment type="caution">
    <text evidence="4">The sequence shown here is derived from an EMBL/GenBank/DDBJ whole genome shotgun (WGS) entry which is preliminary data.</text>
</comment>
<dbReference type="AlphaFoldDB" id="A0A4Y9ST94"/>
<proteinExistence type="predicted"/>
<feature type="compositionally biased region" description="Low complexity" evidence="2">
    <location>
        <begin position="187"/>
        <end position="205"/>
    </location>
</feature>
<dbReference type="PANTHER" id="PTHR44749:SF1">
    <property type="entry name" value="TETRATRICOPEPTIDE-LIKE HELICAL DOMAIN-CONTAINING PROTEIN"/>
    <property type="match status" value="1"/>
</dbReference>
<evidence type="ECO:0000313" key="4">
    <source>
        <dbReference type="EMBL" id="TFW29841.1"/>
    </source>
</evidence>
<dbReference type="Gene3D" id="1.25.40.10">
    <property type="entry name" value="Tetratricopeptide repeat domain"/>
    <property type="match status" value="2"/>
</dbReference>
<evidence type="ECO:0000256" key="1">
    <source>
        <dbReference type="PROSITE-ProRule" id="PRU00339"/>
    </source>
</evidence>
<feature type="compositionally biased region" description="Low complexity" evidence="2">
    <location>
        <begin position="171"/>
        <end position="180"/>
    </location>
</feature>
<dbReference type="InterPro" id="IPR019734">
    <property type="entry name" value="TPR_rpt"/>
</dbReference>
<keyword evidence="1" id="KW-0802">TPR repeat</keyword>
<dbReference type="InterPro" id="IPR044650">
    <property type="entry name" value="SRFR1-like"/>
</dbReference>
<name>A0A4Y9ST94_9BURK</name>
<gene>
    <name evidence="4" type="primary">yaiO</name>
    <name evidence="4" type="ORF">E4L96_01120</name>
</gene>
<dbReference type="Proteomes" id="UP000298438">
    <property type="component" value="Unassembled WGS sequence"/>
</dbReference>
<dbReference type="Pfam" id="PF13432">
    <property type="entry name" value="TPR_16"/>
    <property type="match status" value="1"/>
</dbReference>